<dbReference type="EMBL" id="CACVAS010000132">
    <property type="protein sequence ID" value="CAA6825603.1"/>
    <property type="molecule type" value="Genomic_DNA"/>
</dbReference>
<organism evidence="2">
    <name type="scientific">uncultured Sulfurovum sp</name>
    <dbReference type="NCBI Taxonomy" id="269237"/>
    <lineage>
        <taxon>Bacteria</taxon>
        <taxon>Pseudomonadati</taxon>
        <taxon>Campylobacterota</taxon>
        <taxon>Epsilonproteobacteria</taxon>
        <taxon>Campylobacterales</taxon>
        <taxon>Sulfurovaceae</taxon>
        <taxon>Sulfurovum</taxon>
        <taxon>environmental samples</taxon>
    </lineage>
</organism>
<protein>
    <submittedName>
        <fullName evidence="2">Uncharacterized protein</fullName>
    </submittedName>
</protein>
<evidence type="ECO:0000256" key="1">
    <source>
        <dbReference type="SAM" id="MobiDB-lite"/>
    </source>
</evidence>
<sequence length="438" mass="48985">ADKVKKIFKKITGRITGAIDGFIEKAGAWFKDKKGRRKERKEKKEQEKADKKKGEGADSDKGSKKDEKGDEEEKKDIEGLTRPKSLKEPKPVKTSTLSDELKEEIANTPDGTVLYKESGTPEQITKKLLKEHKDAKLNEKTGLLTLPVMQKQPFNKVTSLELAAKEVAEQTGVSKVILSKSTDQIQLDGNINPTVYGLATYTGVGASLQPLITEIEGHINTQHPQKEFLISICREAAIRHGAKLFVEEIKRPPKRTEVRFKHVASGETFSTDIIKTSKDNLCPACNTDVGERRPHNIISATVFRDTIENTFNTYNVFIMDKWAKNVISEGNSPKKGAVTEDKQCVSCEDQQGPYTLLQRASGLAPIGDQFANATPQQIKQMTLEKIEKIINSILDILLLETNDQDRLETSQVYTEIVEKDKIEDFLFSLRANLLSNSQ</sequence>
<dbReference type="AlphaFoldDB" id="A0A6S6UA20"/>
<feature type="region of interest" description="Disordered" evidence="1">
    <location>
        <begin position="30"/>
        <end position="101"/>
    </location>
</feature>
<gene>
    <name evidence="2" type="ORF">HELGO_WM56341</name>
</gene>
<name>A0A6S6UA20_9BACT</name>
<feature type="compositionally biased region" description="Basic and acidic residues" evidence="1">
    <location>
        <begin position="42"/>
        <end position="91"/>
    </location>
</feature>
<proteinExistence type="predicted"/>
<accession>A0A6S6UA20</accession>
<evidence type="ECO:0000313" key="2">
    <source>
        <dbReference type="EMBL" id="CAA6825603.1"/>
    </source>
</evidence>
<feature type="non-terminal residue" evidence="2">
    <location>
        <position position="1"/>
    </location>
</feature>
<reference evidence="2" key="1">
    <citation type="submission" date="2020-01" db="EMBL/GenBank/DDBJ databases">
        <authorList>
            <person name="Meier V. D."/>
            <person name="Meier V D."/>
        </authorList>
    </citation>
    <scope>NUCLEOTIDE SEQUENCE</scope>
    <source>
        <strain evidence="2">HLG_WM_MAG_01</strain>
    </source>
</reference>